<organism evidence="2 3">
    <name type="scientific">Ceratodon purpureus</name>
    <name type="common">Fire moss</name>
    <name type="synonym">Dicranum purpureum</name>
    <dbReference type="NCBI Taxonomy" id="3225"/>
    <lineage>
        <taxon>Eukaryota</taxon>
        <taxon>Viridiplantae</taxon>
        <taxon>Streptophyta</taxon>
        <taxon>Embryophyta</taxon>
        <taxon>Bryophyta</taxon>
        <taxon>Bryophytina</taxon>
        <taxon>Bryopsida</taxon>
        <taxon>Dicranidae</taxon>
        <taxon>Pseudoditrichales</taxon>
        <taxon>Ditrichaceae</taxon>
        <taxon>Ceratodon</taxon>
    </lineage>
</organism>
<feature type="compositionally biased region" description="Low complexity" evidence="1">
    <location>
        <begin position="35"/>
        <end position="44"/>
    </location>
</feature>
<dbReference type="EMBL" id="CM026430">
    <property type="protein sequence ID" value="KAG0560625.1"/>
    <property type="molecule type" value="Genomic_DNA"/>
</dbReference>
<feature type="region of interest" description="Disordered" evidence="1">
    <location>
        <begin position="1"/>
        <end position="88"/>
    </location>
</feature>
<evidence type="ECO:0000256" key="1">
    <source>
        <dbReference type="SAM" id="MobiDB-lite"/>
    </source>
</evidence>
<accession>A0A8T0GQ78</accession>
<dbReference type="AlphaFoldDB" id="A0A8T0GQ78"/>
<proteinExistence type="predicted"/>
<evidence type="ECO:0000313" key="2">
    <source>
        <dbReference type="EMBL" id="KAG0560625.1"/>
    </source>
</evidence>
<evidence type="ECO:0000313" key="3">
    <source>
        <dbReference type="Proteomes" id="UP000822688"/>
    </source>
</evidence>
<reference evidence="2" key="1">
    <citation type="submission" date="2020-06" db="EMBL/GenBank/DDBJ databases">
        <title>WGS assembly of Ceratodon purpureus strain R40.</title>
        <authorList>
            <person name="Carey S.B."/>
            <person name="Jenkins J."/>
            <person name="Shu S."/>
            <person name="Lovell J.T."/>
            <person name="Sreedasyam A."/>
            <person name="Maumus F."/>
            <person name="Tiley G.P."/>
            <person name="Fernandez-Pozo N."/>
            <person name="Barry K."/>
            <person name="Chen C."/>
            <person name="Wang M."/>
            <person name="Lipzen A."/>
            <person name="Daum C."/>
            <person name="Saski C.A."/>
            <person name="Payton A.C."/>
            <person name="Mcbreen J.C."/>
            <person name="Conrad R.E."/>
            <person name="Kollar L.M."/>
            <person name="Olsson S."/>
            <person name="Huttunen S."/>
            <person name="Landis J.B."/>
            <person name="Wickett N.J."/>
            <person name="Johnson M.G."/>
            <person name="Rensing S.A."/>
            <person name="Grimwood J."/>
            <person name="Schmutz J."/>
            <person name="Mcdaniel S.F."/>
        </authorList>
    </citation>
    <scope>NUCLEOTIDE SEQUENCE</scope>
    <source>
        <strain evidence="2">R40</strain>
    </source>
</reference>
<sequence>MAWKRKRSIEAENPMGREPGPKLREGEGGGGGGVSETKTTTTTSDCQSRRAVQCQRSASASGPKQKERAKKSVHRRCQRAPAISTPSESVVERRLPSFLFLGKFGLAKGPLPL</sequence>
<comment type="caution">
    <text evidence="2">The sequence shown here is derived from an EMBL/GenBank/DDBJ whole genome shotgun (WGS) entry which is preliminary data.</text>
</comment>
<feature type="non-terminal residue" evidence="2">
    <location>
        <position position="113"/>
    </location>
</feature>
<dbReference type="Proteomes" id="UP000822688">
    <property type="component" value="Chromosome 9"/>
</dbReference>
<keyword evidence="3" id="KW-1185">Reference proteome</keyword>
<name>A0A8T0GQ78_CERPU</name>
<feature type="compositionally biased region" description="Basic residues" evidence="1">
    <location>
        <begin position="67"/>
        <end position="78"/>
    </location>
</feature>
<gene>
    <name evidence="2" type="ORF">KC19_9G000700</name>
</gene>
<protein>
    <submittedName>
        <fullName evidence="2">Uncharacterized protein</fullName>
    </submittedName>
</protein>